<dbReference type="EMBL" id="BMGG01000018">
    <property type="protein sequence ID" value="GGC94554.1"/>
    <property type="molecule type" value="Genomic_DNA"/>
</dbReference>
<evidence type="ECO:0000256" key="1">
    <source>
        <dbReference type="SAM" id="MobiDB-lite"/>
    </source>
</evidence>
<reference evidence="2" key="1">
    <citation type="journal article" date="2014" name="Int. J. Syst. Evol. Microbiol.">
        <title>Complete genome sequence of Corynebacterium casei LMG S-19264T (=DSM 44701T), isolated from a smear-ripened cheese.</title>
        <authorList>
            <consortium name="US DOE Joint Genome Institute (JGI-PGF)"/>
            <person name="Walter F."/>
            <person name="Albersmeier A."/>
            <person name="Kalinowski J."/>
            <person name="Ruckert C."/>
        </authorList>
    </citation>
    <scope>NUCLEOTIDE SEQUENCE</scope>
    <source>
        <strain evidence="2">CGMCC 1.12919</strain>
    </source>
</reference>
<dbReference type="AlphaFoldDB" id="A0A916V0G9"/>
<feature type="compositionally biased region" description="Basic residues" evidence="1">
    <location>
        <begin position="57"/>
        <end position="68"/>
    </location>
</feature>
<feature type="region of interest" description="Disordered" evidence="1">
    <location>
        <begin position="57"/>
        <end position="84"/>
    </location>
</feature>
<organism evidence="2 3">
    <name type="scientific">Chelatococcus reniformis</name>
    <dbReference type="NCBI Taxonomy" id="1494448"/>
    <lineage>
        <taxon>Bacteria</taxon>
        <taxon>Pseudomonadati</taxon>
        <taxon>Pseudomonadota</taxon>
        <taxon>Alphaproteobacteria</taxon>
        <taxon>Hyphomicrobiales</taxon>
        <taxon>Chelatococcaceae</taxon>
        <taxon>Chelatococcus</taxon>
    </lineage>
</organism>
<comment type="caution">
    <text evidence="2">The sequence shown here is derived from an EMBL/GenBank/DDBJ whole genome shotgun (WGS) entry which is preliminary data.</text>
</comment>
<dbReference type="Proteomes" id="UP000637002">
    <property type="component" value="Unassembled WGS sequence"/>
</dbReference>
<sequence>MGVRFGSAAAAPRGGEGAAFVEIVSRSEDQKGLQLLSQRRVLKRTFGWTISTMKAHRRLPRHDPRRHGGILIRRNADPRTSKEALRRRARTMCAAGRFAEGGKRKPVAPHAAAAMRRYR</sequence>
<accession>A0A916V0G9</accession>
<gene>
    <name evidence="2" type="ORF">GCM10010994_60410</name>
</gene>
<reference evidence="2" key="2">
    <citation type="submission" date="2020-09" db="EMBL/GenBank/DDBJ databases">
        <authorList>
            <person name="Sun Q."/>
            <person name="Zhou Y."/>
        </authorList>
    </citation>
    <scope>NUCLEOTIDE SEQUENCE</scope>
    <source>
        <strain evidence="2">CGMCC 1.12919</strain>
    </source>
</reference>
<feature type="region of interest" description="Disordered" evidence="1">
    <location>
        <begin position="98"/>
        <end position="119"/>
    </location>
</feature>
<evidence type="ECO:0000313" key="2">
    <source>
        <dbReference type="EMBL" id="GGC94554.1"/>
    </source>
</evidence>
<evidence type="ECO:0000313" key="3">
    <source>
        <dbReference type="Proteomes" id="UP000637002"/>
    </source>
</evidence>
<proteinExistence type="predicted"/>
<name>A0A916V0G9_9HYPH</name>
<feature type="compositionally biased region" description="Basic and acidic residues" evidence="1">
    <location>
        <begin position="74"/>
        <end position="84"/>
    </location>
</feature>
<protein>
    <submittedName>
        <fullName evidence="2">Uncharacterized protein</fullName>
    </submittedName>
</protein>
<keyword evidence="3" id="KW-1185">Reference proteome</keyword>